<evidence type="ECO:0000313" key="3">
    <source>
        <dbReference type="Proteomes" id="UP001196565"/>
    </source>
</evidence>
<organism evidence="2 3">
    <name type="scientific">Roseomonas alba</name>
    <dbReference type="NCBI Taxonomy" id="2846776"/>
    <lineage>
        <taxon>Bacteria</taxon>
        <taxon>Pseudomonadati</taxon>
        <taxon>Pseudomonadota</taxon>
        <taxon>Alphaproteobacteria</taxon>
        <taxon>Acetobacterales</taxon>
        <taxon>Roseomonadaceae</taxon>
        <taxon>Roseomonas</taxon>
    </lineage>
</organism>
<keyword evidence="1" id="KW-1133">Transmembrane helix</keyword>
<keyword evidence="1" id="KW-0812">Transmembrane</keyword>
<dbReference type="EMBL" id="JAHYBZ010000003">
    <property type="protein sequence ID" value="MBW6398414.1"/>
    <property type="molecule type" value="Genomic_DNA"/>
</dbReference>
<name>A0ABS7A812_9PROT</name>
<proteinExistence type="predicted"/>
<evidence type="ECO:0000313" key="2">
    <source>
        <dbReference type="EMBL" id="MBW6398414.1"/>
    </source>
</evidence>
<evidence type="ECO:0000256" key="1">
    <source>
        <dbReference type="SAM" id="Phobius"/>
    </source>
</evidence>
<keyword evidence="1" id="KW-0472">Membrane</keyword>
<gene>
    <name evidence="2" type="ORF">KPL78_11175</name>
</gene>
<sequence length="131" mass="13981">MAEATMPRILPGCHDAAAAIARWMRVSYLVVLLAVAWGLSACVPPADISDPTARAQMITTFRAGQTALECTVGCIASWVQNRRAAGALDTAGRWEELALLVARIGYMQDIGYYYLGRAAAGMGLPDAARTH</sequence>
<reference evidence="2 3" key="1">
    <citation type="submission" date="2021-07" db="EMBL/GenBank/DDBJ databases">
        <authorList>
            <person name="So Y."/>
        </authorList>
    </citation>
    <scope>NUCLEOTIDE SEQUENCE [LARGE SCALE GENOMIC DNA]</scope>
    <source>
        <strain evidence="2 3">HJA6</strain>
    </source>
</reference>
<accession>A0ABS7A812</accession>
<protein>
    <submittedName>
        <fullName evidence="2">Uncharacterized protein</fullName>
    </submittedName>
</protein>
<keyword evidence="3" id="KW-1185">Reference proteome</keyword>
<dbReference type="Proteomes" id="UP001196565">
    <property type="component" value="Unassembled WGS sequence"/>
</dbReference>
<feature type="transmembrane region" description="Helical" evidence="1">
    <location>
        <begin position="26"/>
        <end position="46"/>
    </location>
</feature>
<comment type="caution">
    <text evidence="2">The sequence shown here is derived from an EMBL/GenBank/DDBJ whole genome shotgun (WGS) entry which is preliminary data.</text>
</comment>